<dbReference type="InterPro" id="IPR002838">
    <property type="entry name" value="AIM24"/>
</dbReference>
<accession>A0ABR6ZL99</accession>
<dbReference type="EMBL" id="JACOGF010000002">
    <property type="protein sequence ID" value="MBC3916671.1"/>
    <property type="molecule type" value="Genomic_DNA"/>
</dbReference>
<dbReference type="Proteomes" id="UP000650424">
    <property type="component" value="Unassembled WGS sequence"/>
</dbReference>
<name>A0ABR6ZL99_9BURK</name>
<evidence type="ECO:0000313" key="1">
    <source>
        <dbReference type="EMBL" id="MBC3916671.1"/>
    </source>
</evidence>
<dbReference type="InterPro" id="IPR036983">
    <property type="entry name" value="AIM24_sf"/>
</dbReference>
<dbReference type="InterPro" id="IPR016031">
    <property type="entry name" value="Trp_RNA-bd_attenuator-like_dom"/>
</dbReference>
<comment type="caution">
    <text evidence="1">The sequence shown here is derived from an EMBL/GenBank/DDBJ whole genome shotgun (WGS) entry which is preliminary data.</text>
</comment>
<dbReference type="Pfam" id="PF01987">
    <property type="entry name" value="AIM24"/>
    <property type="match status" value="1"/>
</dbReference>
<organism evidence="1 2">
    <name type="scientific">Undibacterium hunanense</name>
    <dbReference type="NCBI Taxonomy" id="2762292"/>
    <lineage>
        <taxon>Bacteria</taxon>
        <taxon>Pseudomonadati</taxon>
        <taxon>Pseudomonadota</taxon>
        <taxon>Betaproteobacteria</taxon>
        <taxon>Burkholderiales</taxon>
        <taxon>Oxalobacteraceae</taxon>
        <taxon>Undibacterium</taxon>
    </lineage>
</organism>
<dbReference type="NCBIfam" id="TIGR00266">
    <property type="entry name" value="TIGR00266 family protein"/>
    <property type="match status" value="1"/>
</dbReference>
<protein>
    <submittedName>
        <fullName evidence="1">TIGR00266 family protein</fullName>
    </submittedName>
</protein>
<dbReference type="Gene3D" id="3.60.160.10">
    <property type="entry name" value="Mitochondrial biogenesis AIM24"/>
    <property type="match status" value="1"/>
</dbReference>
<sequence length="228" mass="24234">MHVELVSQPGNTAAKVSLRPGEVCTAESGAMLAMSSNMQITTTTHKKQSGSLLKAAKRLLGGESLFLNHFEPQNTPGEVWLGTDLAGDMLVLPLNNDNLIVQGGSFLACDQGIEVDLGWQGFKSILSGESIFWLKLKGRGTAVLSSFGAIYPIEIDGDYIVDTGHIVAFSETLQFSITKAGKSWLQSILGGEGMVCKFSGRGTVWCQSHNEGSFGGLLGPNLKAGSKR</sequence>
<dbReference type="RefSeq" id="WP_186945919.1">
    <property type="nucleotide sequence ID" value="NZ_JACOGF010000002.1"/>
</dbReference>
<keyword evidence="2" id="KW-1185">Reference proteome</keyword>
<gene>
    <name evidence="1" type="ORF">H8L32_04160</name>
</gene>
<evidence type="ECO:0000313" key="2">
    <source>
        <dbReference type="Proteomes" id="UP000650424"/>
    </source>
</evidence>
<dbReference type="SUPFAM" id="SSF51219">
    <property type="entry name" value="TRAP-like"/>
    <property type="match status" value="1"/>
</dbReference>
<reference evidence="1 2" key="1">
    <citation type="submission" date="2020-08" db="EMBL/GenBank/DDBJ databases">
        <title>Novel species isolated from subtropical streams in China.</title>
        <authorList>
            <person name="Lu H."/>
        </authorList>
    </citation>
    <scope>NUCLEOTIDE SEQUENCE [LARGE SCALE GENOMIC DNA]</scope>
    <source>
        <strain evidence="1 2">CY18W</strain>
    </source>
</reference>
<dbReference type="PANTHER" id="PTHR43657">
    <property type="entry name" value="TRYPTOPHAN RNA-BINDING ATTENUATOR PROTEIN-LIKE PROTEIN"/>
    <property type="match status" value="1"/>
</dbReference>
<proteinExistence type="predicted"/>
<dbReference type="PANTHER" id="PTHR43657:SF1">
    <property type="entry name" value="ALTERED INHERITANCE OF MITOCHONDRIA PROTEIN 24, MITOCHONDRIAL"/>
    <property type="match status" value="1"/>
</dbReference>